<evidence type="ECO:0000259" key="9">
    <source>
        <dbReference type="PROSITE" id="PS51192"/>
    </source>
</evidence>
<proteinExistence type="predicted"/>
<dbReference type="InterPro" id="IPR011545">
    <property type="entry name" value="DEAD/DEAH_box_helicase_dom"/>
</dbReference>
<dbReference type="InterPro" id="IPR027417">
    <property type="entry name" value="P-loop_NTPase"/>
</dbReference>
<keyword evidence="3" id="KW-0378">Hydrolase</keyword>
<feature type="region of interest" description="Disordered" evidence="8">
    <location>
        <begin position="1"/>
        <end position="23"/>
    </location>
</feature>
<gene>
    <name evidence="12" type="ORF">Z518_07914</name>
</gene>
<reference evidence="12 13" key="1">
    <citation type="submission" date="2015-01" db="EMBL/GenBank/DDBJ databases">
        <title>The Genome Sequence of Rhinocladiella mackenzie CBS 650.93.</title>
        <authorList>
            <consortium name="The Broad Institute Genomics Platform"/>
            <person name="Cuomo C."/>
            <person name="de Hoog S."/>
            <person name="Gorbushina A."/>
            <person name="Stielow B."/>
            <person name="Teixiera M."/>
            <person name="Abouelleil A."/>
            <person name="Chapman S.B."/>
            <person name="Priest M."/>
            <person name="Young S.K."/>
            <person name="Wortman J."/>
            <person name="Nusbaum C."/>
            <person name="Birren B."/>
        </authorList>
    </citation>
    <scope>NUCLEOTIDE SEQUENCE [LARGE SCALE GENOMIC DNA]</scope>
    <source>
        <strain evidence="12 13">CBS 650.93</strain>
    </source>
</reference>
<keyword evidence="2" id="KW-0547">Nucleotide-binding</keyword>
<protein>
    <recommendedName>
        <fullName evidence="1">RNA helicase</fullName>
        <ecNumber evidence="1">3.6.4.13</ecNumber>
    </recommendedName>
</protein>
<dbReference type="PROSITE" id="PS51194">
    <property type="entry name" value="HELICASE_CTER"/>
    <property type="match status" value="1"/>
</dbReference>
<feature type="short sequence motif" description="Q motif" evidence="7">
    <location>
        <begin position="67"/>
        <end position="95"/>
    </location>
</feature>
<sequence length="405" mass="45240">MNEADDEECNKANNRANSTWAHDAERYEWDKADGDVGPRNEKLEKELFQGQHINLIIESEVRVGPVSGFTDAGLHPVILDNVQLCGYQYATPIQAYAFPAVIRGHDMIGIAQTGSGKTAAFLIPCISELMGKVRELAAPRPGLYPELDGKRIFDEARRLCYRSMLRPCVAYGGAPVRNQINQLAKGCDLFVATPGRLLDTMSRPDILSLSRVKFTIIIEADEMLHGDWDINEDGDHRYLLFSATFPKRVRKLAAMYLASDHVHVGVGRTGLAHANVKQHKQETADFIDDYLFNMGLPSTSIHADRTQWEREDALCSFKSGKSLIMVATGVSGRGLDVRNVMHIINFDFPSAEFGGRSEYVHRIAWRFRISRSTLKSEDGALNFDDEDELEMGNSDEADQVGGDTW</sequence>
<evidence type="ECO:0000313" key="13">
    <source>
        <dbReference type="Proteomes" id="UP000053617"/>
    </source>
</evidence>
<feature type="domain" description="Helicase ATP-binding" evidence="9">
    <location>
        <begin position="98"/>
        <end position="263"/>
    </location>
</feature>
<dbReference type="VEuPathDB" id="FungiDB:Z518_07914"/>
<keyword evidence="4" id="KW-0347">Helicase</keyword>
<keyword evidence="13" id="KW-1185">Reference proteome</keyword>
<feature type="compositionally biased region" description="Polar residues" evidence="8">
    <location>
        <begin position="11"/>
        <end position="20"/>
    </location>
</feature>
<evidence type="ECO:0000259" key="10">
    <source>
        <dbReference type="PROSITE" id="PS51194"/>
    </source>
</evidence>
<dbReference type="AlphaFoldDB" id="A0A0D2IZC4"/>
<dbReference type="OrthoDB" id="196131at2759"/>
<dbReference type="EC" id="3.6.4.13" evidence="1"/>
<evidence type="ECO:0000256" key="4">
    <source>
        <dbReference type="ARBA" id="ARBA00022806"/>
    </source>
</evidence>
<accession>A0A0D2IZC4</accession>
<evidence type="ECO:0000256" key="5">
    <source>
        <dbReference type="ARBA" id="ARBA00022840"/>
    </source>
</evidence>
<dbReference type="Pfam" id="PF00271">
    <property type="entry name" value="Helicase_C"/>
    <property type="match status" value="1"/>
</dbReference>
<dbReference type="STRING" id="1442369.A0A0D2IZC4"/>
<dbReference type="PANTHER" id="PTHR47958">
    <property type="entry name" value="ATP-DEPENDENT RNA HELICASE DBP3"/>
    <property type="match status" value="1"/>
</dbReference>
<dbReference type="GeneID" id="25295985"/>
<dbReference type="GO" id="GO:0003724">
    <property type="term" value="F:RNA helicase activity"/>
    <property type="evidence" value="ECO:0007669"/>
    <property type="project" value="UniProtKB-EC"/>
</dbReference>
<dbReference type="Gene3D" id="3.40.50.300">
    <property type="entry name" value="P-loop containing nucleotide triphosphate hydrolases"/>
    <property type="match status" value="2"/>
</dbReference>
<dbReference type="GO" id="GO:0016787">
    <property type="term" value="F:hydrolase activity"/>
    <property type="evidence" value="ECO:0007669"/>
    <property type="project" value="UniProtKB-KW"/>
</dbReference>
<name>A0A0D2IZC4_9EURO</name>
<dbReference type="PROSITE" id="PS51192">
    <property type="entry name" value="HELICASE_ATP_BIND_1"/>
    <property type="match status" value="1"/>
</dbReference>
<dbReference type="EMBL" id="KN847480">
    <property type="protein sequence ID" value="KIX01975.1"/>
    <property type="molecule type" value="Genomic_DNA"/>
</dbReference>
<feature type="region of interest" description="Disordered" evidence="8">
    <location>
        <begin position="385"/>
        <end position="405"/>
    </location>
</feature>
<evidence type="ECO:0000256" key="7">
    <source>
        <dbReference type="PROSITE-ProRule" id="PRU00552"/>
    </source>
</evidence>
<dbReference type="GO" id="GO:0005524">
    <property type="term" value="F:ATP binding"/>
    <property type="evidence" value="ECO:0007669"/>
    <property type="project" value="UniProtKB-KW"/>
</dbReference>
<feature type="domain" description="Helicase C-terminal" evidence="10">
    <location>
        <begin position="258"/>
        <end position="405"/>
    </location>
</feature>
<evidence type="ECO:0000256" key="3">
    <source>
        <dbReference type="ARBA" id="ARBA00022801"/>
    </source>
</evidence>
<dbReference type="Proteomes" id="UP000053617">
    <property type="component" value="Unassembled WGS sequence"/>
</dbReference>
<dbReference type="InterPro" id="IPR001650">
    <property type="entry name" value="Helicase_C-like"/>
</dbReference>
<evidence type="ECO:0000256" key="6">
    <source>
        <dbReference type="ARBA" id="ARBA00047984"/>
    </source>
</evidence>
<dbReference type="RefSeq" id="XP_013269111.1">
    <property type="nucleotide sequence ID" value="XM_013413657.1"/>
</dbReference>
<comment type="catalytic activity">
    <reaction evidence="6">
        <text>ATP + H2O = ADP + phosphate + H(+)</text>
        <dbReference type="Rhea" id="RHEA:13065"/>
        <dbReference type="ChEBI" id="CHEBI:15377"/>
        <dbReference type="ChEBI" id="CHEBI:15378"/>
        <dbReference type="ChEBI" id="CHEBI:30616"/>
        <dbReference type="ChEBI" id="CHEBI:43474"/>
        <dbReference type="ChEBI" id="CHEBI:456216"/>
        <dbReference type="EC" id="3.6.4.13"/>
    </reaction>
</comment>
<dbReference type="GO" id="GO:0003676">
    <property type="term" value="F:nucleic acid binding"/>
    <property type="evidence" value="ECO:0007669"/>
    <property type="project" value="InterPro"/>
</dbReference>
<dbReference type="SUPFAM" id="SSF52540">
    <property type="entry name" value="P-loop containing nucleoside triphosphate hydrolases"/>
    <property type="match status" value="2"/>
</dbReference>
<evidence type="ECO:0000256" key="1">
    <source>
        <dbReference type="ARBA" id="ARBA00012552"/>
    </source>
</evidence>
<feature type="domain" description="DEAD-box RNA helicase Q" evidence="11">
    <location>
        <begin position="67"/>
        <end position="95"/>
    </location>
</feature>
<dbReference type="Pfam" id="PF00270">
    <property type="entry name" value="DEAD"/>
    <property type="match status" value="1"/>
</dbReference>
<dbReference type="HOGENOM" id="CLU_003041_1_5_1"/>
<evidence type="ECO:0000256" key="2">
    <source>
        <dbReference type="ARBA" id="ARBA00022741"/>
    </source>
</evidence>
<organism evidence="12 13">
    <name type="scientific">Rhinocladiella mackenziei CBS 650.93</name>
    <dbReference type="NCBI Taxonomy" id="1442369"/>
    <lineage>
        <taxon>Eukaryota</taxon>
        <taxon>Fungi</taxon>
        <taxon>Dikarya</taxon>
        <taxon>Ascomycota</taxon>
        <taxon>Pezizomycotina</taxon>
        <taxon>Eurotiomycetes</taxon>
        <taxon>Chaetothyriomycetidae</taxon>
        <taxon>Chaetothyriales</taxon>
        <taxon>Herpotrichiellaceae</taxon>
        <taxon>Rhinocladiella</taxon>
    </lineage>
</organism>
<dbReference type="InterPro" id="IPR014014">
    <property type="entry name" value="RNA_helicase_DEAD_Q_motif"/>
</dbReference>
<evidence type="ECO:0000259" key="11">
    <source>
        <dbReference type="PROSITE" id="PS51195"/>
    </source>
</evidence>
<dbReference type="SMART" id="SM00487">
    <property type="entry name" value="DEXDc"/>
    <property type="match status" value="1"/>
</dbReference>
<dbReference type="CDD" id="cd18787">
    <property type="entry name" value="SF2_C_DEAD"/>
    <property type="match status" value="1"/>
</dbReference>
<feature type="compositionally biased region" description="Acidic residues" evidence="8">
    <location>
        <begin position="385"/>
        <end position="398"/>
    </location>
</feature>
<keyword evidence="5" id="KW-0067">ATP-binding</keyword>
<evidence type="ECO:0000256" key="8">
    <source>
        <dbReference type="SAM" id="MobiDB-lite"/>
    </source>
</evidence>
<dbReference type="SMART" id="SM00490">
    <property type="entry name" value="HELICc"/>
    <property type="match status" value="1"/>
</dbReference>
<dbReference type="InterPro" id="IPR014001">
    <property type="entry name" value="Helicase_ATP-bd"/>
</dbReference>
<evidence type="ECO:0000313" key="12">
    <source>
        <dbReference type="EMBL" id="KIX01975.1"/>
    </source>
</evidence>
<dbReference type="PROSITE" id="PS51195">
    <property type="entry name" value="Q_MOTIF"/>
    <property type="match status" value="1"/>
</dbReference>